<dbReference type="EMBL" id="BOMQ01000049">
    <property type="protein sequence ID" value="GIE50485.1"/>
    <property type="molecule type" value="Genomic_DNA"/>
</dbReference>
<sequence>MNGFIYQQLRNHTAVTERLAIIQDAKPATEPQPYEQLASVLRAAGQDEQACESRECGCQIVLRPSRLGRK</sequence>
<dbReference type="Proteomes" id="UP000647172">
    <property type="component" value="Unassembled WGS sequence"/>
</dbReference>
<organism evidence="1 2">
    <name type="scientific">Actinoplanes nipponensis</name>
    <dbReference type="NCBI Taxonomy" id="135950"/>
    <lineage>
        <taxon>Bacteria</taxon>
        <taxon>Bacillati</taxon>
        <taxon>Actinomycetota</taxon>
        <taxon>Actinomycetes</taxon>
        <taxon>Micromonosporales</taxon>
        <taxon>Micromonosporaceae</taxon>
        <taxon>Actinoplanes</taxon>
    </lineage>
</organism>
<dbReference type="RefSeq" id="WP_203770297.1">
    <property type="nucleotide sequence ID" value="NZ_BAAAYJ010000026.1"/>
</dbReference>
<gene>
    <name evidence="1" type="ORF">Ani05nite_40190</name>
</gene>
<proteinExistence type="predicted"/>
<dbReference type="AlphaFoldDB" id="A0A919JJI3"/>
<keyword evidence="2" id="KW-1185">Reference proteome</keyword>
<accession>A0A919JJI3</accession>
<protein>
    <submittedName>
        <fullName evidence="1">Uncharacterized protein</fullName>
    </submittedName>
</protein>
<evidence type="ECO:0000313" key="2">
    <source>
        <dbReference type="Proteomes" id="UP000647172"/>
    </source>
</evidence>
<reference evidence="1" key="1">
    <citation type="submission" date="2021-01" db="EMBL/GenBank/DDBJ databases">
        <title>Whole genome shotgun sequence of Actinoplanes nipponensis NBRC 14063.</title>
        <authorList>
            <person name="Komaki H."/>
            <person name="Tamura T."/>
        </authorList>
    </citation>
    <scope>NUCLEOTIDE SEQUENCE</scope>
    <source>
        <strain evidence="1">NBRC 14063</strain>
    </source>
</reference>
<evidence type="ECO:0000313" key="1">
    <source>
        <dbReference type="EMBL" id="GIE50485.1"/>
    </source>
</evidence>
<name>A0A919JJI3_9ACTN</name>
<comment type="caution">
    <text evidence="1">The sequence shown here is derived from an EMBL/GenBank/DDBJ whole genome shotgun (WGS) entry which is preliminary data.</text>
</comment>